<gene>
    <name evidence="5" type="primary">LOC115226944</name>
</gene>
<evidence type="ECO:0000256" key="1">
    <source>
        <dbReference type="ARBA" id="ARBA00022737"/>
    </source>
</evidence>
<dbReference type="Pfam" id="PF12796">
    <property type="entry name" value="Ank_2"/>
    <property type="match status" value="1"/>
</dbReference>
<dbReference type="RefSeq" id="XP_029653764.1">
    <property type="nucleotide sequence ID" value="XM_029797904.2"/>
</dbReference>
<keyword evidence="4" id="KW-1185">Reference proteome</keyword>
<dbReference type="Gene3D" id="1.25.40.20">
    <property type="entry name" value="Ankyrin repeat-containing domain"/>
    <property type="match status" value="2"/>
</dbReference>
<dbReference type="PROSITE" id="PS50297">
    <property type="entry name" value="ANK_REP_REGION"/>
    <property type="match status" value="1"/>
</dbReference>
<dbReference type="SMART" id="SM00248">
    <property type="entry name" value="ANK"/>
    <property type="match status" value="2"/>
</dbReference>
<dbReference type="AlphaFoldDB" id="A0A6P7TNU0"/>
<organism evidence="4 5">
    <name type="scientific">Octopus sinensis</name>
    <name type="common">East Asian common octopus</name>
    <dbReference type="NCBI Taxonomy" id="2607531"/>
    <lineage>
        <taxon>Eukaryota</taxon>
        <taxon>Metazoa</taxon>
        <taxon>Spiralia</taxon>
        <taxon>Lophotrochozoa</taxon>
        <taxon>Mollusca</taxon>
        <taxon>Cephalopoda</taxon>
        <taxon>Coleoidea</taxon>
        <taxon>Octopodiformes</taxon>
        <taxon>Octopoda</taxon>
        <taxon>Incirrata</taxon>
        <taxon>Octopodidae</taxon>
        <taxon>Octopus</taxon>
    </lineage>
</organism>
<dbReference type="InterPro" id="IPR036770">
    <property type="entry name" value="Ankyrin_rpt-contain_sf"/>
</dbReference>
<evidence type="ECO:0000256" key="3">
    <source>
        <dbReference type="PROSITE-ProRule" id="PRU00023"/>
    </source>
</evidence>
<dbReference type="InterPro" id="IPR002110">
    <property type="entry name" value="Ankyrin_rpt"/>
</dbReference>
<sequence>MFLSFTLSHHLEGVELLLSRGSEINGKSNDGRTPLHFAAGSYQEWTDGMKALMKHSAVEVNPRDVQGHTPLHFACSQGYLHTVDLLLGHNGIDANVVNNKGDTPLNVAVQR</sequence>
<reference evidence="5" key="1">
    <citation type="submission" date="2025-08" db="UniProtKB">
        <authorList>
            <consortium name="RefSeq"/>
        </authorList>
    </citation>
    <scope>IDENTIFICATION</scope>
</reference>
<dbReference type="KEGG" id="osn:115226944"/>
<evidence type="ECO:0000313" key="4">
    <source>
        <dbReference type="Proteomes" id="UP000515154"/>
    </source>
</evidence>
<evidence type="ECO:0000256" key="2">
    <source>
        <dbReference type="ARBA" id="ARBA00023043"/>
    </source>
</evidence>
<dbReference type="Proteomes" id="UP000515154">
    <property type="component" value="Unplaced"/>
</dbReference>
<keyword evidence="2 3" id="KW-0040">ANK repeat</keyword>
<dbReference type="PANTHER" id="PTHR24198">
    <property type="entry name" value="ANKYRIN REPEAT AND PROTEIN KINASE DOMAIN-CONTAINING PROTEIN"/>
    <property type="match status" value="1"/>
</dbReference>
<evidence type="ECO:0000313" key="5">
    <source>
        <dbReference type="RefSeq" id="XP_029653764.1"/>
    </source>
</evidence>
<protein>
    <submittedName>
        <fullName evidence="5">Alpha-latrotoxin-Lhe1a-like</fullName>
    </submittedName>
</protein>
<dbReference type="PANTHER" id="PTHR24198:SF165">
    <property type="entry name" value="ANKYRIN REPEAT-CONTAINING PROTEIN-RELATED"/>
    <property type="match status" value="1"/>
</dbReference>
<dbReference type="PROSITE" id="PS50088">
    <property type="entry name" value="ANK_REPEAT"/>
    <property type="match status" value="1"/>
</dbReference>
<name>A0A6P7TNU0_9MOLL</name>
<feature type="repeat" description="ANK" evidence="3">
    <location>
        <begin position="66"/>
        <end position="99"/>
    </location>
</feature>
<proteinExistence type="predicted"/>
<dbReference type="SUPFAM" id="SSF48403">
    <property type="entry name" value="Ankyrin repeat"/>
    <property type="match status" value="1"/>
</dbReference>
<accession>A0A6P7TNU0</accession>
<keyword evidence="1" id="KW-0677">Repeat</keyword>